<feature type="domain" description="GST C-terminal" evidence="6">
    <location>
        <begin position="90"/>
        <end position="217"/>
    </location>
</feature>
<dbReference type="FunFam" id="3.40.30.10:FF:000016">
    <property type="entry name" value="Glutathione S-transferase F2"/>
    <property type="match status" value="1"/>
</dbReference>
<feature type="domain" description="GST N-terminal" evidence="5">
    <location>
        <begin position="1"/>
        <end position="83"/>
    </location>
</feature>
<evidence type="ECO:0000256" key="4">
    <source>
        <dbReference type="RuleBase" id="RU003494"/>
    </source>
</evidence>
<dbReference type="EMBL" id="JARJCW010000145">
    <property type="protein sequence ID" value="KAJ7190667.1"/>
    <property type="molecule type" value="Genomic_DNA"/>
</dbReference>
<name>A0AAD6Y432_9AGAR</name>
<dbReference type="Proteomes" id="UP001219525">
    <property type="component" value="Unassembled WGS sequence"/>
</dbReference>
<gene>
    <name evidence="7" type="ORF">GGX14DRAFT_603896</name>
</gene>
<dbReference type="GO" id="GO:0005737">
    <property type="term" value="C:cytoplasm"/>
    <property type="evidence" value="ECO:0007669"/>
    <property type="project" value="TreeGrafter"/>
</dbReference>
<dbReference type="PROSITE" id="PS50405">
    <property type="entry name" value="GST_CTER"/>
    <property type="match status" value="1"/>
</dbReference>
<evidence type="ECO:0000259" key="6">
    <source>
        <dbReference type="PROSITE" id="PS50405"/>
    </source>
</evidence>
<dbReference type="InterPro" id="IPR036249">
    <property type="entry name" value="Thioredoxin-like_sf"/>
</dbReference>
<evidence type="ECO:0000259" key="5">
    <source>
        <dbReference type="PROSITE" id="PS50404"/>
    </source>
</evidence>
<dbReference type="GO" id="GO:0006749">
    <property type="term" value="P:glutathione metabolic process"/>
    <property type="evidence" value="ECO:0007669"/>
    <property type="project" value="TreeGrafter"/>
</dbReference>
<evidence type="ECO:0000256" key="1">
    <source>
        <dbReference type="ARBA" id="ARBA00012452"/>
    </source>
</evidence>
<dbReference type="PANTHER" id="PTHR43900:SF3">
    <property type="entry name" value="GLUTATHIONE S-TRANSFERASE RHO"/>
    <property type="match status" value="1"/>
</dbReference>
<organism evidence="7 8">
    <name type="scientific">Mycena pura</name>
    <dbReference type="NCBI Taxonomy" id="153505"/>
    <lineage>
        <taxon>Eukaryota</taxon>
        <taxon>Fungi</taxon>
        <taxon>Dikarya</taxon>
        <taxon>Basidiomycota</taxon>
        <taxon>Agaricomycotina</taxon>
        <taxon>Agaricomycetes</taxon>
        <taxon>Agaricomycetidae</taxon>
        <taxon>Agaricales</taxon>
        <taxon>Marasmiineae</taxon>
        <taxon>Mycenaceae</taxon>
        <taxon>Mycena</taxon>
    </lineage>
</organism>
<comment type="caution">
    <text evidence="7">The sequence shown here is derived from an EMBL/GenBank/DDBJ whole genome shotgun (WGS) entry which is preliminary data.</text>
</comment>
<dbReference type="InterPro" id="IPR004046">
    <property type="entry name" value="GST_C"/>
</dbReference>
<dbReference type="PROSITE" id="PS50404">
    <property type="entry name" value="GST_NTER"/>
    <property type="match status" value="1"/>
</dbReference>
<dbReference type="Gene3D" id="3.40.30.10">
    <property type="entry name" value="Glutaredoxin"/>
    <property type="match status" value="1"/>
</dbReference>
<dbReference type="SUPFAM" id="SSF52833">
    <property type="entry name" value="Thioredoxin-like"/>
    <property type="match status" value="1"/>
</dbReference>
<dbReference type="Pfam" id="PF00043">
    <property type="entry name" value="GST_C"/>
    <property type="match status" value="1"/>
</dbReference>
<dbReference type="InterPro" id="IPR040079">
    <property type="entry name" value="Glutathione_S-Trfase"/>
</dbReference>
<comment type="similarity">
    <text evidence="4">Belongs to the GST superfamily.</text>
</comment>
<keyword evidence="2" id="KW-0808">Transferase</keyword>
<keyword evidence="8" id="KW-1185">Reference proteome</keyword>
<accession>A0AAD6Y432</accession>
<dbReference type="InterPro" id="IPR036282">
    <property type="entry name" value="Glutathione-S-Trfase_C_sf"/>
</dbReference>
<protein>
    <recommendedName>
        <fullName evidence="1">glutathione transferase</fullName>
        <ecNumber evidence="1">2.5.1.18</ecNumber>
    </recommendedName>
</protein>
<dbReference type="Gene3D" id="1.20.1050.10">
    <property type="match status" value="1"/>
</dbReference>
<dbReference type="InterPro" id="IPR004045">
    <property type="entry name" value="Glutathione_S-Trfase_N"/>
</dbReference>
<sequence length="217" mass="24315">MVLKLYCPQNVTASNGIVALVLAEKQIPFEFVQVDLASQQHKTPDFVAMQPFGQVPVIDDDGFILYESRAVCRYLAEKYPDQGPKLVPAGLKEKARFEQAASVELAHLYPAVLKVAAEVSAKQRQGLPVDQTVIDACLAEFPAKFDVYEGILGRHRYLAGEELTLVDLFHLFYAQLLVGAEIMTRESRPNVTRWWKELISQPAWVKLKEEGIKGTVN</sequence>
<dbReference type="SFLD" id="SFLDG00358">
    <property type="entry name" value="Main_(cytGST)"/>
    <property type="match status" value="1"/>
</dbReference>
<dbReference type="SFLD" id="SFLDS00019">
    <property type="entry name" value="Glutathione_Transferase_(cytos"/>
    <property type="match status" value="1"/>
</dbReference>
<evidence type="ECO:0000256" key="3">
    <source>
        <dbReference type="ARBA" id="ARBA00047960"/>
    </source>
</evidence>
<dbReference type="SUPFAM" id="SSF47616">
    <property type="entry name" value="GST C-terminal domain-like"/>
    <property type="match status" value="1"/>
</dbReference>
<dbReference type="EC" id="2.5.1.18" evidence="1"/>
<dbReference type="GO" id="GO:0043295">
    <property type="term" value="F:glutathione binding"/>
    <property type="evidence" value="ECO:0007669"/>
    <property type="project" value="TreeGrafter"/>
</dbReference>
<evidence type="ECO:0000256" key="2">
    <source>
        <dbReference type="ARBA" id="ARBA00022679"/>
    </source>
</evidence>
<reference evidence="7" key="1">
    <citation type="submission" date="2023-03" db="EMBL/GenBank/DDBJ databases">
        <title>Massive genome expansion in bonnet fungi (Mycena s.s.) driven by repeated elements and novel gene families across ecological guilds.</title>
        <authorList>
            <consortium name="Lawrence Berkeley National Laboratory"/>
            <person name="Harder C.B."/>
            <person name="Miyauchi S."/>
            <person name="Viragh M."/>
            <person name="Kuo A."/>
            <person name="Thoen E."/>
            <person name="Andreopoulos B."/>
            <person name="Lu D."/>
            <person name="Skrede I."/>
            <person name="Drula E."/>
            <person name="Henrissat B."/>
            <person name="Morin E."/>
            <person name="Kohler A."/>
            <person name="Barry K."/>
            <person name="LaButti K."/>
            <person name="Morin E."/>
            <person name="Salamov A."/>
            <person name="Lipzen A."/>
            <person name="Mereny Z."/>
            <person name="Hegedus B."/>
            <person name="Baldrian P."/>
            <person name="Stursova M."/>
            <person name="Weitz H."/>
            <person name="Taylor A."/>
            <person name="Grigoriev I.V."/>
            <person name="Nagy L.G."/>
            <person name="Martin F."/>
            <person name="Kauserud H."/>
        </authorList>
    </citation>
    <scope>NUCLEOTIDE SEQUENCE</scope>
    <source>
        <strain evidence="7">9144</strain>
    </source>
</reference>
<comment type="catalytic activity">
    <reaction evidence="3">
        <text>RX + glutathione = an S-substituted glutathione + a halide anion + H(+)</text>
        <dbReference type="Rhea" id="RHEA:16437"/>
        <dbReference type="ChEBI" id="CHEBI:15378"/>
        <dbReference type="ChEBI" id="CHEBI:16042"/>
        <dbReference type="ChEBI" id="CHEBI:17792"/>
        <dbReference type="ChEBI" id="CHEBI:57925"/>
        <dbReference type="ChEBI" id="CHEBI:90779"/>
        <dbReference type="EC" id="2.5.1.18"/>
    </reaction>
</comment>
<evidence type="ECO:0000313" key="8">
    <source>
        <dbReference type="Proteomes" id="UP001219525"/>
    </source>
</evidence>
<evidence type="ECO:0000313" key="7">
    <source>
        <dbReference type="EMBL" id="KAJ7190667.1"/>
    </source>
</evidence>
<proteinExistence type="inferred from homology"/>
<dbReference type="InterPro" id="IPR010987">
    <property type="entry name" value="Glutathione-S-Trfase_C-like"/>
</dbReference>
<dbReference type="Pfam" id="PF02798">
    <property type="entry name" value="GST_N"/>
    <property type="match status" value="1"/>
</dbReference>
<dbReference type="AlphaFoldDB" id="A0AAD6Y432"/>
<dbReference type="PANTHER" id="PTHR43900">
    <property type="entry name" value="GLUTATHIONE S-TRANSFERASE RHO"/>
    <property type="match status" value="1"/>
</dbReference>
<dbReference type="GO" id="GO:0004364">
    <property type="term" value="F:glutathione transferase activity"/>
    <property type="evidence" value="ECO:0007669"/>
    <property type="project" value="UniProtKB-EC"/>
</dbReference>